<feature type="region of interest" description="Disordered" evidence="1">
    <location>
        <begin position="86"/>
        <end position="138"/>
    </location>
</feature>
<sequence>MDNLWDNITKLSAVCRKAGEHLPEAELTSLQVGKVAEEAGEAMHALHGLKGLTTCGDDHGWTEVQNDLVGAVIAALLAMHYIAPTAPARPSTRSSTGVPAAVAKPQPPDPQPPDRRPYSRTRPSDRVIVPSSTTPKGR</sequence>
<comment type="caution">
    <text evidence="2">The sequence shown here is derived from an EMBL/GenBank/DDBJ whole genome shotgun (WGS) entry which is preliminary data.</text>
</comment>
<dbReference type="RefSeq" id="WP_390317642.1">
    <property type="nucleotide sequence ID" value="NZ_JBHSPB010000011.1"/>
</dbReference>
<evidence type="ECO:0000313" key="2">
    <source>
        <dbReference type="EMBL" id="MFC5722257.1"/>
    </source>
</evidence>
<evidence type="ECO:0000313" key="3">
    <source>
        <dbReference type="Proteomes" id="UP001596083"/>
    </source>
</evidence>
<dbReference type="InterPro" id="IPR044548">
    <property type="entry name" value="AF0060_NTP-PPase_MazG-like"/>
</dbReference>
<gene>
    <name evidence="2" type="ORF">ACFP1Z_19005</name>
</gene>
<dbReference type="CDD" id="cd11533">
    <property type="entry name" value="NTP-PPase_Af0060_like"/>
    <property type="match status" value="1"/>
</dbReference>
<reference evidence="3" key="1">
    <citation type="journal article" date="2019" name="Int. J. Syst. Evol. Microbiol.">
        <title>The Global Catalogue of Microorganisms (GCM) 10K type strain sequencing project: providing services to taxonomists for standard genome sequencing and annotation.</title>
        <authorList>
            <consortium name="The Broad Institute Genomics Platform"/>
            <consortium name="The Broad Institute Genome Sequencing Center for Infectious Disease"/>
            <person name="Wu L."/>
            <person name="Ma J."/>
        </authorList>
    </citation>
    <scope>NUCLEOTIDE SEQUENCE [LARGE SCALE GENOMIC DNA]</scope>
    <source>
        <strain evidence="3">CGMCC 4.7304</strain>
    </source>
</reference>
<evidence type="ECO:0000256" key="1">
    <source>
        <dbReference type="SAM" id="MobiDB-lite"/>
    </source>
</evidence>
<organism evidence="2 3">
    <name type="scientific">Streptomyces gamaensis</name>
    <dbReference type="NCBI Taxonomy" id="1763542"/>
    <lineage>
        <taxon>Bacteria</taxon>
        <taxon>Bacillati</taxon>
        <taxon>Actinomycetota</taxon>
        <taxon>Actinomycetes</taxon>
        <taxon>Kitasatosporales</taxon>
        <taxon>Streptomycetaceae</taxon>
        <taxon>Streptomyces</taxon>
    </lineage>
</organism>
<protein>
    <submittedName>
        <fullName evidence="2">MazG-like family protein</fullName>
    </submittedName>
</protein>
<accession>A0ABW0Z389</accession>
<name>A0ABW0Z389_9ACTN</name>
<feature type="compositionally biased region" description="Basic and acidic residues" evidence="1">
    <location>
        <begin position="112"/>
        <end position="125"/>
    </location>
</feature>
<dbReference type="Proteomes" id="UP001596083">
    <property type="component" value="Unassembled WGS sequence"/>
</dbReference>
<proteinExistence type="predicted"/>
<keyword evidence="3" id="KW-1185">Reference proteome</keyword>
<dbReference type="EMBL" id="JBHSPB010000011">
    <property type="protein sequence ID" value="MFC5722257.1"/>
    <property type="molecule type" value="Genomic_DNA"/>
</dbReference>